<feature type="non-terminal residue" evidence="2">
    <location>
        <position position="1"/>
    </location>
</feature>
<feature type="compositionally biased region" description="Basic and acidic residues" evidence="1">
    <location>
        <begin position="61"/>
        <end position="74"/>
    </location>
</feature>
<evidence type="ECO:0000313" key="3">
    <source>
        <dbReference type="Proteomes" id="UP000236291"/>
    </source>
</evidence>
<reference evidence="2 3" key="1">
    <citation type="journal article" date="2014" name="Am. J. Bot.">
        <title>Genome assembly and annotation for red clover (Trifolium pratense; Fabaceae).</title>
        <authorList>
            <person name="Istvanek J."/>
            <person name="Jaros M."/>
            <person name="Krenek A."/>
            <person name="Repkova J."/>
        </authorList>
    </citation>
    <scope>NUCLEOTIDE SEQUENCE [LARGE SCALE GENOMIC DNA]</scope>
    <source>
        <strain evidence="3">cv. Tatra</strain>
        <tissue evidence="2">Young leaves</tissue>
    </source>
</reference>
<sequence length="148" mass="17143">LERSAINQKKKSGRSAMQSEEARDKYNAIRRGQGEIQCNQKKPERSANNQTKPGRSTMQSEEVKEKCNQKKPERNAINQKNSAGRSAINKKNNQTTKKIKERKTIKEEEPTYQQREDQPKRIINQSKSHEKPPQKITFTPCPKEILPE</sequence>
<organism evidence="2 3">
    <name type="scientific">Trifolium pratense</name>
    <name type="common">Red clover</name>
    <dbReference type="NCBI Taxonomy" id="57577"/>
    <lineage>
        <taxon>Eukaryota</taxon>
        <taxon>Viridiplantae</taxon>
        <taxon>Streptophyta</taxon>
        <taxon>Embryophyta</taxon>
        <taxon>Tracheophyta</taxon>
        <taxon>Spermatophyta</taxon>
        <taxon>Magnoliopsida</taxon>
        <taxon>eudicotyledons</taxon>
        <taxon>Gunneridae</taxon>
        <taxon>Pentapetalae</taxon>
        <taxon>rosids</taxon>
        <taxon>fabids</taxon>
        <taxon>Fabales</taxon>
        <taxon>Fabaceae</taxon>
        <taxon>Papilionoideae</taxon>
        <taxon>50 kb inversion clade</taxon>
        <taxon>NPAAA clade</taxon>
        <taxon>Hologalegina</taxon>
        <taxon>IRL clade</taxon>
        <taxon>Trifolieae</taxon>
        <taxon>Trifolium</taxon>
    </lineage>
</organism>
<gene>
    <name evidence="2" type="ORF">L195_g058862</name>
</gene>
<feature type="region of interest" description="Disordered" evidence="1">
    <location>
        <begin position="1"/>
        <end position="148"/>
    </location>
</feature>
<dbReference type="EMBL" id="ASHM01124960">
    <property type="protein sequence ID" value="PNX57776.1"/>
    <property type="molecule type" value="Genomic_DNA"/>
</dbReference>
<protein>
    <submittedName>
        <fullName evidence="2">Uncharacterized protein</fullName>
    </submittedName>
</protein>
<name>A0A2K3JUU7_TRIPR</name>
<feature type="compositionally biased region" description="Basic and acidic residues" evidence="1">
    <location>
        <begin position="102"/>
        <end position="120"/>
    </location>
</feature>
<proteinExistence type="predicted"/>
<accession>A0A2K3JUU7</accession>
<reference evidence="2 3" key="2">
    <citation type="journal article" date="2017" name="Front. Plant Sci.">
        <title>Gene Classification and Mining of Molecular Markers Useful in Red Clover (Trifolium pratense) Breeding.</title>
        <authorList>
            <person name="Istvanek J."/>
            <person name="Dluhosova J."/>
            <person name="Dluhos P."/>
            <person name="Patkova L."/>
            <person name="Nedelnik J."/>
            <person name="Repkova J."/>
        </authorList>
    </citation>
    <scope>NUCLEOTIDE SEQUENCE [LARGE SCALE GENOMIC DNA]</scope>
    <source>
        <strain evidence="3">cv. Tatra</strain>
        <tissue evidence="2">Young leaves</tissue>
    </source>
</reference>
<comment type="caution">
    <text evidence="2">The sequence shown here is derived from an EMBL/GenBank/DDBJ whole genome shotgun (WGS) entry which is preliminary data.</text>
</comment>
<evidence type="ECO:0000256" key="1">
    <source>
        <dbReference type="SAM" id="MobiDB-lite"/>
    </source>
</evidence>
<dbReference type="AlphaFoldDB" id="A0A2K3JUU7"/>
<dbReference type="Proteomes" id="UP000236291">
    <property type="component" value="Unassembled WGS sequence"/>
</dbReference>
<evidence type="ECO:0000313" key="2">
    <source>
        <dbReference type="EMBL" id="PNX57776.1"/>
    </source>
</evidence>
<feature type="compositionally biased region" description="Polar residues" evidence="1">
    <location>
        <begin position="36"/>
        <end position="60"/>
    </location>
</feature>